<keyword evidence="1" id="KW-0548">Nucleotidyltransferase</keyword>
<dbReference type="EMBL" id="JACHKZ010000045">
    <property type="protein sequence ID" value="MBB6579936.1"/>
    <property type="molecule type" value="Genomic_DNA"/>
</dbReference>
<keyword evidence="2" id="KW-1185">Reference proteome</keyword>
<dbReference type="PANTHER" id="PTHR11669">
    <property type="entry name" value="REPLICATION FACTOR C / DNA POLYMERASE III GAMMA-TAU SUBUNIT"/>
    <property type="match status" value="1"/>
</dbReference>
<dbReference type="Gene3D" id="3.40.50.300">
    <property type="entry name" value="P-loop containing nucleotide triphosphate hydrolases"/>
    <property type="match status" value="1"/>
</dbReference>
<protein>
    <submittedName>
        <fullName evidence="1">DNA polymerase-3 subunit delta</fullName>
        <ecNumber evidence="1">2.7.7.7</ecNumber>
    </submittedName>
</protein>
<dbReference type="SUPFAM" id="SSF52540">
    <property type="entry name" value="P-loop containing nucleoside triphosphate hydrolases"/>
    <property type="match status" value="1"/>
</dbReference>
<evidence type="ECO:0000313" key="2">
    <source>
        <dbReference type="Proteomes" id="UP000562492"/>
    </source>
</evidence>
<comment type="caution">
    <text evidence="1">The sequence shown here is derived from an EMBL/GenBank/DDBJ whole genome shotgun (WGS) entry which is preliminary data.</text>
</comment>
<evidence type="ECO:0000313" key="1">
    <source>
        <dbReference type="EMBL" id="MBB6579936.1"/>
    </source>
</evidence>
<dbReference type="EC" id="2.7.7.7" evidence="1"/>
<dbReference type="PANTHER" id="PTHR11669:SF8">
    <property type="entry name" value="DNA POLYMERASE III SUBUNIT DELTA"/>
    <property type="match status" value="1"/>
</dbReference>
<reference evidence="1 2" key="1">
    <citation type="submission" date="2020-08" db="EMBL/GenBank/DDBJ databases">
        <title>Functional genomics of gut bacteria from endangered species of beetles.</title>
        <authorList>
            <person name="Carlos-Shanley C."/>
        </authorList>
    </citation>
    <scope>NUCLEOTIDE SEQUENCE [LARGE SCALE GENOMIC DNA]</scope>
    <source>
        <strain evidence="1 2">S00124</strain>
    </source>
</reference>
<dbReference type="InterPro" id="IPR050238">
    <property type="entry name" value="DNA_Rep/Repair_Clamp_Loader"/>
</dbReference>
<name>A0ABR6RL90_9BURK</name>
<dbReference type="RefSeq" id="WP_184711609.1">
    <property type="nucleotide sequence ID" value="NZ_JACHKZ010000045.1"/>
</dbReference>
<dbReference type="InterPro" id="IPR027417">
    <property type="entry name" value="P-loop_NTPase"/>
</dbReference>
<organism evidence="1 2">
    <name type="scientific">Comamonas odontotermitis</name>
    <dbReference type="NCBI Taxonomy" id="379895"/>
    <lineage>
        <taxon>Bacteria</taxon>
        <taxon>Pseudomonadati</taxon>
        <taxon>Pseudomonadota</taxon>
        <taxon>Betaproteobacteria</taxon>
        <taxon>Burkholderiales</taxon>
        <taxon>Comamonadaceae</taxon>
        <taxon>Comamonas</taxon>
    </lineage>
</organism>
<dbReference type="Pfam" id="PF13177">
    <property type="entry name" value="DNA_pol3_delta2"/>
    <property type="match status" value="1"/>
</dbReference>
<dbReference type="Proteomes" id="UP000562492">
    <property type="component" value="Unassembled WGS sequence"/>
</dbReference>
<dbReference type="GO" id="GO:0003887">
    <property type="term" value="F:DNA-directed DNA polymerase activity"/>
    <property type="evidence" value="ECO:0007669"/>
    <property type="project" value="UniProtKB-EC"/>
</dbReference>
<sequence length="343" mass="36746">MAASEKNTAQPVAPMVAPWIAQQRDALLKQRGHAWLLQGPSGLGQFALAIELVRAWLCDTPGEHGACGHCASCHAIDVHAHTDLCVLMPETTMLALGWPLPEKAQADIDDKKRKPSQEIRVDAMRDAVEFTQRTSGRGNGKAVLVYPAEQMNAITANALLKTLEEPPGDVRFVLATEAAHQLLPTIRSRCLSHTMQWPVADAASAWLAGQGVPADQIAGALQAAGGRPEDALAQLQAGRAPQVWKKWPKELAQGQAGALASLAGPQVVDALQKLCHDLLMLRVGAAPRFFDKADLPAPPSLAVLSRWSKALTQSMKTADHPFNQGLMLEALVAQAASVLQSRR</sequence>
<gene>
    <name evidence="1" type="ORF">HNP33_004060</name>
</gene>
<accession>A0ABR6RL90</accession>
<proteinExistence type="predicted"/>
<keyword evidence="1" id="KW-0808">Transferase</keyword>